<keyword evidence="1" id="KW-0472">Membrane</keyword>
<keyword evidence="1" id="KW-0812">Transmembrane</keyword>
<dbReference type="EMBL" id="CABHNM010000025">
    <property type="protein sequence ID" value="VUW98906.1"/>
    <property type="molecule type" value="Genomic_DNA"/>
</dbReference>
<dbReference type="Proteomes" id="UP000398619">
    <property type="component" value="Unassembled WGS sequence"/>
</dbReference>
<name>A0A564SUL8_9FIRM</name>
<proteinExistence type="predicted"/>
<accession>A0A564SUL8</accession>
<evidence type="ECO:0000313" key="2">
    <source>
        <dbReference type="EMBL" id="VUW98906.1"/>
    </source>
</evidence>
<feature type="transmembrane region" description="Helical" evidence="1">
    <location>
        <begin position="50"/>
        <end position="73"/>
    </location>
</feature>
<reference evidence="2 3" key="1">
    <citation type="submission" date="2019-07" db="EMBL/GenBank/DDBJ databases">
        <authorList>
            <person name="Hibberd C M."/>
            <person name="Gehrig L. J."/>
            <person name="Chang H.-W."/>
            <person name="Venkatesh S."/>
        </authorList>
    </citation>
    <scope>NUCLEOTIDE SEQUENCE [LARGE SCALE GENOMIC DNA]</scope>
    <source>
        <strain evidence="2">Dorea_longicatena_SSTS_Bg7063</strain>
    </source>
</reference>
<evidence type="ECO:0000256" key="1">
    <source>
        <dbReference type="SAM" id="Phobius"/>
    </source>
</evidence>
<sequence>MSLDIISSIFVSAIKAASDLQYYRKEKEFLQCMGIHEKIWKKIFDVEIQILSWISLITATILSAAYMIMNIHIESERGVIYGYKIWIYWLVILYLYWFMHYILQRIVTRYARKNVERQEKRK</sequence>
<organism evidence="2 3">
    <name type="scientific">Dorea longicatena</name>
    <dbReference type="NCBI Taxonomy" id="88431"/>
    <lineage>
        <taxon>Bacteria</taxon>
        <taxon>Bacillati</taxon>
        <taxon>Bacillota</taxon>
        <taxon>Clostridia</taxon>
        <taxon>Lachnospirales</taxon>
        <taxon>Lachnospiraceae</taxon>
        <taxon>Dorea</taxon>
    </lineage>
</organism>
<dbReference type="AlphaFoldDB" id="A0A564SUL8"/>
<gene>
    <name evidence="2" type="ORF">DLSSTS7063_00976</name>
</gene>
<protein>
    <submittedName>
        <fullName evidence="2">Uncharacterized protein</fullName>
    </submittedName>
</protein>
<feature type="transmembrane region" description="Helical" evidence="1">
    <location>
        <begin position="85"/>
        <end position="103"/>
    </location>
</feature>
<evidence type="ECO:0000313" key="3">
    <source>
        <dbReference type="Proteomes" id="UP000398619"/>
    </source>
</evidence>
<keyword evidence="1" id="KW-1133">Transmembrane helix</keyword>